<dbReference type="PANTHER" id="PTHR12304:SF59">
    <property type="entry name" value="INOSINE-URIDINE PREFERRING NUCLEOSIDE HYDROLASE FAMILY PROTEIN"/>
    <property type="match status" value="1"/>
</dbReference>
<evidence type="ECO:0000256" key="2">
    <source>
        <dbReference type="ARBA" id="ARBA00023295"/>
    </source>
</evidence>
<sequence length="334" mass="34841">MMPGSPTVAAQRVTSAELRAAGGPPEDLREAPIIIDTDIGGDADDALAVAAAARHQPRLALVLTCDETRPPVGHGQRARFARFLLDALGRTDVAVAAGPAVWDTRYYCVDGLTPDPVPLAPDDVVAAVRAACAGTEGPVRWVGMGPLTNLAHLIEVAPELVGRLRVTQMGGALNYRHPDRAEHNIRLDVAAAHRVLAAVAAGELRAPEFIASDVTFTPALQVTAEHPIYRALAAPAAPPWASILVAHLDRWYAGWHPATIQHDALTLSAALGLPFVDSAPVAVALDAIGRMSEDPADGVPLRLSRAADHPAFMTWLGRALDPATAAGAGPCTAG</sequence>
<dbReference type="GO" id="GO:0016787">
    <property type="term" value="F:hydrolase activity"/>
    <property type="evidence" value="ECO:0007669"/>
    <property type="project" value="UniProtKB-KW"/>
</dbReference>
<gene>
    <name evidence="4" type="ORF">HF526_24750</name>
</gene>
<feature type="domain" description="Inosine/uridine-preferring nucleoside hydrolase" evidence="3">
    <location>
        <begin position="33"/>
        <end position="291"/>
    </location>
</feature>
<keyword evidence="5" id="KW-1185">Reference proteome</keyword>
<keyword evidence="2" id="KW-0326">Glycosidase</keyword>
<dbReference type="Gene3D" id="3.90.245.10">
    <property type="entry name" value="Ribonucleoside hydrolase-like"/>
    <property type="match status" value="1"/>
</dbReference>
<proteinExistence type="predicted"/>
<dbReference type="Pfam" id="PF01156">
    <property type="entry name" value="IU_nuc_hydro"/>
    <property type="match status" value="1"/>
</dbReference>
<reference evidence="4 5" key="1">
    <citation type="submission" date="2020-04" db="EMBL/GenBank/DDBJ databases">
        <authorList>
            <person name="Klaysubun C."/>
            <person name="Duangmal K."/>
            <person name="Lipun K."/>
        </authorList>
    </citation>
    <scope>NUCLEOTIDE SEQUENCE [LARGE SCALE GENOMIC DNA]</scope>
    <source>
        <strain evidence="4 5">K10HN5</strain>
    </source>
</reference>
<dbReference type="EMBL" id="JAAXLA010000057">
    <property type="protein sequence ID" value="NMI00496.1"/>
    <property type="molecule type" value="Genomic_DNA"/>
</dbReference>
<keyword evidence="1 4" id="KW-0378">Hydrolase</keyword>
<evidence type="ECO:0000313" key="4">
    <source>
        <dbReference type="EMBL" id="NMI00496.1"/>
    </source>
</evidence>
<dbReference type="InterPro" id="IPR023186">
    <property type="entry name" value="IUNH"/>
</dbReference>
<accession>A0ABX1SG16</accession>
<comment type="caution">
    <text evidence="4">The sequence shown here is derived from an EMBL/GenBank/DDBJ whole genome shotgun (WGS) entry which is preliminary data.</text>
</comment>
<organism evidence="4 5">
    <name type="scientific">Pseudonocardia acidicola</name>
    <dbReference type="NCBI Taxonomy" id="2724939"/>
    <lineage>
        <taxon>Bacteria</taxon>
        <taxon>Bacillati</taxon>
        <taxon>Actinomycetota</taxon>
        <taxon>Actinomycetes</taxon>
        <taxon>Pseudonocardiales</taxon>
        <taxon>Pseudonocardiaceae</taxon>
        <taxon>Pseudonocardia</taxon>
    </lineage>
</organism>
<evidence type="ECO:0000313" key="5">
    <source>
        <dbReference type="Proteomes" id="UP000820669"/>
    </source>
</evidence>
<dbReference type="SUPFAM" id="SSF53590">
    <property type="entry name" value="Nucleoside hydrolase"/>
    <property type="match status" value="1"/>
</dbReference>
<dbReference type="Proteomes" id="UP000820669">
    <property type="component" value="Unassembled WGS sequence"/>
</dbReference>
<protein>
    <submittedName>
        <fullName evidence="4">Nucleoside hydrolase</fullName>
    </submittedName>
</protein>
<name>A0ABX1SG16_9PSEU</name>
<dbReference type="InterPro" id="IPR036452">
    <property type="entry name" value="Ribo_hydro-like"/>
</dbReference>
<evidence type="ECO:0000259" key="3">
    <source>
        <dbReference type="Pfam" id="PF01156"/>
    </source>
</evidence>
<dbReference type="PANTHER" id="PTHR12304">
    <property type="entry name" value="INOSINE-URIDINE PREFERRING NUCLEOSIDE HYDROLASE"/>
    <property type="match status" value="1"/>
</dbReference>
<dbReference type="InterPro" id="IPR001910">
    <property type="entry name" value="Inosine/uridine_hydrolase_dom"/>
</dbReference>
<evidence type="ECO:0000256" key="1">
    <source>
        <dbReference type="ARBA" id="ARBA00022801"/>
    </source>
</evidence>